<dbReference type="AlphaFoldDB" id="A0A0A9BU74"/>
<protein>
    <submittedName>
        <fullName evidence="1">Uncharacterized protein</fullName>
    </submittedName>
</protein>
<evidence type="ECO:0000313" key="1">
    <source>
        <dbReference type="EMBL" id="JAD64705.1"/>
    </source>
</evidence>
<reference evidence="1" key="1">
    <citation type="submission" date="2014-09" db="EMBL/GenBank/DDBJ databases">
        <authorList>
            <person name="Magalhaes I.L.F."/>
            <person name="Oliveira U."/>
            <person name="Santos F.R."/>
            <person name="Vidigal T.H.D.A."/>
            <person name="Brescovit A.D."/>
            <person name="Santos A.J."/>
        </authorList>
    </citation>
    <scope>NUCLEOTIDE SEQUENCE</scope>
    <source>
        <tissue evidence="1">Shoot tissue taken approximately 20 cm above the soil surface</tissue>
    </source>
</reference>
<sequence length="19" mass="2537">MSRWRNFERRREDRSRLGE</sequence>
<dbReference type="EMBL" id="GBRH01233190">
    <property type="protein sequence ID" value="JAD64705.1"/>
    <property type="molecule type" value="Transcribed_RNA"/>
</dbReference>
<name>A0A0A9BU74_ARUDO</name>
<organism evidence="1">
    <name type="scientific">Arundo donax</name>
    <name type="common">Giant reed</name>
    <name type="synonym">Donax arundinaceus</name>
    <dbReference type="NCBI Taxonomy" id="35708"/>
    <lineage>
        <taxon>Eukaryota</taxon>
        <taxon>Viridiplantae</taxon>
        <taxon>Streptophyta</taxon>
        <taxon>Embryophyta</taxon>
        <taxon>Tracheophyta</taxon>
        <taxon>Spermatophyta</taxon>
        <taxon>Magnoliopsida</taxon>
        <taxon>Liliopsida</taxon>
        <taxon>Poales</taxon>
        <taxon>Poaceae</taxon>
        <taxon>PACMAD clade</taxon>
        <taxon>Arundinoideae</taxon>
        <taxon>Arundineae</taxon>
        <taxon>Arundo</taxon>
    </lineage>
</organism>
<proteinExistence type="predicted"/>
<reference evidence="1" key="2">
    <citation type="journal article" date="2015" name="Data Brief">
        <title>Shoot transcriptome of the giant reed, Arundo donax.</title>
        <authorList>
            <person name="Barrero R.A."/>
            <person name="Guerrero F.D."/>
            <person name="Moolhuijzen P."/>
            <person name="Goolsby J.A."/>
            <person name="Tidwell J."/>
            <person name="Bellgard S.E."/>
            <person name="Bellgard M.I."/>
        </authorList>
    </citation>
    <scope>NUCLEOTIDE SEQUENCE</scope>
    <source>
        <tissue evidence="1">Shoot tissue taken approximately 20 cm above the soil surface</tissue>
    </source>
</reference>
<accession>A0A0A9BU74</accession>